<reference evidence="2 3" key="1">
    <citation type="journal article" date="2023" name="IMA Fungus">
        <title>Comparative genomic study of the Penicillium genus elucidates a diverse pangenome and 15 lateral gene transfer events.</title>
        <authorList>
            <person name="Petersen C."/>
            <person name="Sorensen T."/>
            <person name="Nielsen M.R."/>
            <person name="Sondergaard T.E."/>
            <person name="Sorensen J.L."/>
            <person name="Fitzpatrick D.A."/>
            <person name="Frisvad J.C."/>
            <person name="Nielsen K.L."/>
        </authorList>
    </citation>
    <scope>NUCLEOTIDE SEQUENCE [LARGE SCALE GENOMIC DNA]</scope>
    <source>
        <strain evidence="2 3">IBT 3361</strain>
    </source>
</reference>
<organism evidence="2 3">
    <name type="scientific">Penicillium chrysogenum</name>
    <name type="common">Penicillium notatum</name>
    <dbReference type="NCBI Taxonomy" id="5076"/>
    <lineage>
        <taxon>Eukaryota</taxon>
        <taxon>Fungi</taxon>
        <taxon>Dikarya</taxon>
        <taxon>Ascomycota</taxon>
        <taxon>Pezizomycotina</taxon>
        <taxon>Eurotiomycetes</taxon>
        <taxon>Eurotiomycetidae</taxon>
        <taxon>Eurotiales</taxon>
        <taxon>Aspergillaceae</taxon>
        <taxon>Penicillium</taxon>
        <taxon>Penicillium chrysogenum species complex</taxon>
    </lineage>
</organism>
<evidence type="ECO:0000313" key="2">
    <source>
        <dbReference type="EMBL" id="KAJ5264392.1"/>
    </source>
</evidence>
<gene>
    <name evidence="2" type="ORF">N7505_008313</name>
</gene>
<feature type="compositionally biased region" description="Basic and acidic residues" evidence="1">
    <location>
        <begin position="7"/>
        <end position="50"/>
    </location>
</feature>
<dbReference type="EMBL" id="JAPVEB010000005">
    <property type="protein sequence ID" value="KAJ5264392.1"/>
    <property type="molecule type" value="Genomic_DNA"/>
</dbReference>
<protein>
    <submittedName>
        <fullName evidence="2">Uncharacterized protein</fullName>
    </submittedName>
</protein>
<proteinExistence type="predicted"/>
<accession>A0ABQ8WCR2</accession>
<evidence type="ECO:0000313" key="3">
    <source>
        <dbReference type="Proteomes" id="UP001220256"/>
    </source>
</evidence>
<comment type="caution">
    <text evidence="2">The sequence shown here is derived from an EMBL/GenBank/DDBJ whole genome shotgun (WGS) entry which is preliminary data.</text>
</comment>
<dbReference type="Proteomes" id="UP001220256">
    <property type="component" value="Unassembled WGS sequence"/>
</dbReference>
<evidence type="ECO:0000256" key="1">
    <source>
        <dbReference type="SAM" id="MobiDB-lite"/>
    </source>
</evidence>
<sequence>MPGHDATGSKRGEKELKRIKEENPRSAGDRDKAFKGEMQRTTHHCTEGFPRDASHFLRDMQPQDRMQATVYRLQLGASVDAGWLYRPGIPRSS</sequence>
<name>A0ABQ8WCR2_PENCH</name>
<keyword evidence="3" id="KW-1185">Reference proteome</keyword>
<feature type="region of interest" description="Disordered" evidence="1">
    <location>
        <begin position="1"/>
        <end position="50"/>
    </location>
</feature>